<dbReference type="OrthoDB" id="5417908at2759"/>
<keyword evidence="4" id="KW-1185">Reference proteome</keyword>
<dbReference type="GO" id="GO:0004312">
    <property type="term" value="F:fatty acid synthase activity"/>
    <property type="evidence" value="ECO:0007669"/>
    <property type="project" value="InterPro"/>
</dbReference>
<dbReference type="FunFam" id="1.20.930.70:FF:000001">
    <property type="entry name" value="Fatty acid synthase beta subunit dehydratase"/>
    <property type="match status" value="1"/>
</dbReference>
<sequence length="258" mass="29120">MPFDGILLGSRVMVAKEAGTSDAAKELIVAIPGLSGAEWHKTFDGSSGGVLTITSEYGELNHVLATRATLLCKDLGDTILSQPREKHASLLLARKDEIISRLNRDYMRPWFGRKADGRVVDLEDMTYAEVISRLVALMYVKHQQHWIDKSYRRLVFDFIIRAERRLGSDLPEMTIVPDIQDLPPTELALLISEHYPAAESQLLHSEDIQFFIGICKRRGQKPVPFIPVLDDDFGTLFQKDSSWQSEDLATVVDQDPQR</sequence>
<dbReference type="InterPro" id="IPR013565">
    <property type="entry name" value="Fas1/AflB-like_central"/>
</dbReference>
<accession>A0A9W8BCU5</accession>
<dbReference type="GO" id="GO:0006633">
    <property type="term" value="P:fatty acid biosynthetic process"/>
    <property type="evidence" value="ECO:0007669"/>
    <property type="project" value="InterPro"/>
</dbReference>
<dbReference type="PANTHER" id="PTHR10982:SF21">
    <property type="entry name" value="FATTY ACID SYNTHASE SUBUNIT BETA"/>
    <property type="match status" value="1"/>
</dbReference>
<dbReference type="InterPro" id="IPR013785">
    <property type="entry name" value="Aldolase_TIM"/>
</dbReference>
<dbReference type="EMBL" id="JANBQF010001764">
    <property type="protein sequence ID" value="KAJ1996557.1"/>
    <property type="molecule type" value="Genomic_DNA"/>
</dbReference>
<dbReference type="InterPro" id="IPR003965">
    <property type="entry name" value="Fatty_acid_synthase"/>
</dbReference>
<protein>
    <submittedName>
        <fullName evidence="3">Fatty acid synthase alpha subunit Lsd1</fullName>
        <ecNumber evidence="3">2.3.1.86</ecNumber>
    </submittedName>
</protein>
<proteinExistence type="predicted"/>
<comment type="caution">
    <text evidence="3">The sequence shown here is derived from an EMBL/GenBank/DDBJ whole genome shotgun (WGS) entry which is preliminary data.</text>
</comment>
<dbReference type="Gene3D" id="3.20.20.70">
    <property type="entry name" value="Aldolase class I"/>
    <property type="match status" value="1"/>
</dbReference>
<dbReference type="EC" id="2.3.1.86" evidence="3"/>
<name>A0A9W8BCU5_9FUNG</name>
<dbReference type="Gene3D" id="1.20.930.70">
    <property type="match status" value="1"/>
</dbReference>
<organism evidence="3 4">
    <name type="scientific">Coemansia thaxteri</name>
    <dbReference type="NCBI Taxonomy" id="2663907"/>
    <lineage>
        <taxon>Eukaryota</taxon>
        <taxon>Fungi</taxon>
        <taxon>Fungi incertae sedis</taxon>
        <taxon>Zoopagomycota</taxon>
        <taxon>Kickxellomycotina</taxon>
        <taxon>Kickxellomycetes</taxon>
        <taxon>Kickxellales</taxon>
        <taxon>Kickxellaceae</taxon>
        <taxon>Coemansia</taxon>
    </lineage>
</organism>
<evidence type="ECO:0000256" key="1">
    <source>
        <dbReference type="ARBA" id="ARBA00022679"/>
    </source>
</evidence>
<reference evidence="3" key="1">
    <citation type="submission" date="2022-07" db="EMBL/GenBank/DDBJ databases">
        <title>Phylogenomic reconstructions and comparative analyses of Kickxellomycotina fungi.</title>
        <authorList>
            <person name="Reynolds N.K."/>
            <person name="Stajich J.E."/>
            <person name="Barry K."/>
            <person name="Grigoriev I.V."/>
            <person name="Crous P."/>
            <person name="Smith M.E."/>
        </authorList>
    </citation>
    <scope>NUCLEOTIDE SEQUENCE</scope>
    <source>
        <strain evidence="3">IMI 214461</strain>
    </source>
</reference>
<dbReference type="PRINTS" id="PR01483">
    <property type="entry name" value="FASYNTHASE"/>
</dbReference>
<feature type="domain" description="Fatty acid synthase beta subunit AflB /Fas1-like central" evidence="2">
    <location>
        <begin position="1"/>
        <end position="258"/>
    </location>
</feature>
<dbReference type="GO" id="GO:0004318">
    <property type="term" value="F:enoyl-[acyl-carrier-protein] reductase (NADH) activity"/>
    <property type="evidence" value="ECO:0007669"/>
    <property type="project" value="InterPro"/>
</dbReference>
<feature type="non-terminal residue" evidence="3">
    <location>
        <position position="258"/>
    </location>
</feature>
<dbReference type="GO" id="GO:0005835">
    <property type="term" value="C:fatty acid synthase complex"/>
    <property type="evidence" value="ECO:0007669"/>
    <property type="project" value="InterPro"/>
</dbReference>
<dbReference type="GO" id="GO:0004321">
    <property type="term" value="F:fatty-acyl-CoA synthase activity"/>
    <property type="evidence" value="ECO:0007669"/>
    <property type="project" value="UniProtKB-EC"/>
</dbReference>
<evidence type="ECO:0000313" key="3">
    <source>
        <dbReference type="EMBL" id="KAJ1996557.1"/>
    </source>
</evidence>
<keyword evidence="3" id="KW-0012">Acyltransferase</keyword>
<dbReference type="Proteomes" id="UP001150907">
    <property type="component" value="Unassembled WGS sequence"/>
</dbReference>
<dbReference type="AlphaFoldDB" id="A0A9W8BCU5"/>
<dbReference type="Pfam" id="PF08354">
    <property type="entry name" value="Fas1-AflB-like_hel"/>
    <property type="match status" value="1"/>
</dbReference>
<dbReference type="PANTHER" id="PTHR10982">
    <property type="entry name" value="MALONYL COA-ACYL CARRIER PROTEIN TRANSACYLASE"/>
    <property type="match status" value="1"/>
</dbReference>
<keyword evidence="1 3" id="KW-0808">Transferase</keyword>
<dbReference type="InterPro" id="IPR050830">
    <property type="entry name" value="Fungal_FAS"/>
</dbReference>
<gene>
    <name evidence="3" type="primary">fas2_23</name>
    <name evidence="3" type="ORF">H4R26_006153</name>
</gene>
<evidence type="ECO:0000259" key="2">
    <source>
        <dbReference type="Pfam" id="PF08354"/>
    </source>
</evidence>
<evidence type="ECO:0000313" key="4">
    <source>
        <dbReference type="Proteomes" id="UP001150907"/>
    </source>
</evidence>